<name>C3TWW1_9ABAC</name>
<dbReference type="EMBL" id="FJ227128">
    <property type="protein sequence ID" value="ACO53503.1"/>
    <property type="molecule type" value="Genomic_DNA"/>
</dbReference>
<evidence type="ECO:0000256" key="1">
    <source>
        <dbReference type="SAM" id="MobiDB-lite"/>
    </source>
</evidence>
<dbReference type="GeneID" id="7804608"/>
<protein>
    <submittedName>
        <fullName evidence="2">Lef6</fullName>
    </submittedName>
</protein>
<dbReference type="OrthoDB" id="19502at10239"/>
<feature type="region of interest" description="Disordered" evidence="1">
    <location>
        <begin position="85"/>
        <end position="173"/>
    </location>
</feature>
<organism evidence="2 3">
    <name type="scientific">Euproctis pseudoconspersa nucleopolyhedrovirus</name>
    <dbReference type="NCBI Taxonomy" id="307467"/>
    <lineage>
        <taxon>Viruses</taxon>
        <taxon>Viruses incertae sedis</taxon>
        <taxon>Naldaviricetes</taxon>
        <taxon>Lefavirales</taxon>
        <taxon>Baculoviridae</taxon>
        <taxon>Alphabaculovirus</taxon>
        <taxon>Alphabaculovirus eupseudoconspersae</taxon>
    </lineage>
</organism>
<proteinExistence type="predicted"/>
<feature type="compositionally biased region" description="Basic and acidic residues" evidence="1">
    <location>
        <begin position="113"/>
        <end position="133"/>
    </location>
</feature>
<reference evidence="2 3" key="1">
    <citation type="journal article" date="2009" name="Virus Genes">
        <title>Morphology and genome of Euproctis pseudoconspersa nucleopolyhedrovirus.</title>
        <authorList>
            <person name="Tang X.D."/>
            <person name="Xiao Q."/>
            <person name="Ma X.C."/>
            <person name="Zhu Z.R."/>
            <person name="Zhang C.X."/>
        </authorList>
    </citation>
    <scope>NUCLEOTIDE SEQUENCE [LARGE SCALE GENOMIC DNA]</scope>
    <source>
        <strain evidence="2 3">Hangzhou</strain>
    </source>
</reference>
<evidence type="ECO:0000313" key="3">
    <source>
        <dbReference type="Proteomes" id="UP000203846"/>
    </source>
</evidence>
<keyword evidence="3" id="KW-1185">Reference proteome</keyword>
<accession>C3TWW1</accession>
<feature type="compositionally biased region" description="Basic and acidic residues" evidence="1">
    <location>
        <begin position="161"/>
        <end position="173"/>
    </location>
</feature>
<sequence length="209" mass="24813">MYFFHINGADIEKRFAREFLNYVLGEDCDNQIDWRFCTRKRLAVLTKNAANRLESVNDKTVFWPNGKPFRCRRIVNEDFDRRRRPRRASLPYSHKHHYQNDRRCRYTNSGSSHRRDSLDRKASFRENVAERKEHRLLKTPTLTGELKSKSSPPPPLFVGRGENDKSVSNNDNKDDWYTGGFVDVRLCEEDEENFDEVDNLNTKIKYMSV</sequence>
<feature type="compositionally biased region" description="Basic residues" evidence="1">
    <location>
        <begin position="85"/>
        <end position="97"/>
    </location>
</feature>
<dbReference type="Proteomes" id="UP000203846">
    <property type="component" value="Segment"/>
</dbReference>
<evidence type="ECO:0000313" key="2">
    <source>
        <dbReference type="EMBL" id="ACO53503.1"/>
    </source>
</evidence>
<dbReference type="RefSeq" id="YP_002854663.1">
    <property type="nucleotide sequence ID" value="NC_012639.1"/>
</dbReference>
<dbReference type="KEGG" id="vg:7804608"/>